<reference evidence="3" key="1">
    <citation type="submission" date="2006-10" db="EMBL/GenBank/DDBJ databases">
        <authorList>
            <person name="Amadeo P."/>
            <person name="Zhao Q."/>
            <person name="Wortman J."/>
            <person name="Fraser-Liggett C."/>
            <person name="Carlton J."/>
        </authorList>
    </citation>
    <scope>NUCLEOTIDE SEQUENCE</scope>
    <source>
        <strain evidence="3">G3</strain>
    </source>
</reference>
<dbReference type="KEGG" id="tva:5465203"/>
<dbReference type="EMBL" id="DS113205">
    <property type="protein sequence ID" value="EAY19674.1"/>
    <property type="molecule type" value="Genomic_DNA"/>
</dbReference>
<evidence type="ECO:0000256" key="2">
    <source>
        <dbReference type="SAM" id="MobiDB-lite"/>
    </source>
</evidence>
<feature type="region of interest" description="Disordered" evidence="2">
    <location>
        <begin position="1501"/>
        <end position="1530"/>
    </location>
</feature>
<feature type="coiled-coil region" evidence="1">
    <location>
        <begin position="1388"/>
        <end position="1436"/>
    </location>
</feature>
<evidence type="ECO:0000313" key="3">
    <source>
        <dbReference type="EMBL" id="EAY19674.1"/>
    </source>
</evidence>
<proteinExistence type="predicted"/>
<evidence type="ECO:0000256" key="1">
    <source>
        <dbReference type="SAM" id="Coils"/>
    </source>
</evidence>
<dbReference type="Proteomes" id="UP000001542">
    <property type="component" value="Unassembled WGS sequence"/>
</dbReference>
<dbReference type="VEuPathDB" id="TrichDB:TVAG_432700"/>
<dbReference type="InParanoid" id="A2DIR1"/>
<keyword evidence="1" id="KW-0175">Coiled coil</keyword>
<organism evidence="3 4">
    <name type="scientific">Trichomonas vaginalis (strain ATCC PRA-98 / G3)</name>
    <dbReference type="NCBI Taxonomy" id="412133"/>
    <lineage>
        <taxon>Eukaryota</taxon>
        <taxon>Metamonada</taxon>
        <taxon>Parabasalia</taxon>
        <taxon>Trichomonadida</taxon>
        <taxon>Trichomonadidae</taxon>
        <taxon>Trichomonas</taxon>
    </lineage>
</organism>
<evidence type="ECO:0000313" key="4">
    <source>
        <dbReference type="Proteomes" id="UP000001542"/>
    </source>
</evidence>
<keyword evidence="4" id="KW-1185">Reference proteome</keyword>
<feature type="compositionally biased region" description="Polar residues" evidence="2">
    <location>
        <begin position="1515"/>
        <end position="1530"/>
    </location>
</feature>
<protein>
    <submittedName>
        <fullName evidence="3">Uncharacterized protein</fullName>
    </submittedName>
</protein>
<dbReference type="VEuPathDB" id="TrichDB:TVAGG3_0562530"/>
<name>A2DIR1_TRIV3</name>
<gene>
    <name evidence="3" type="ORF">TVAG_432700</name>
</gene>
<sequence length="1530" mass="176657">MDENKSLKPRSLLDICLDVQDKLAQAIGCCDNALSPLIFPNETITKILNLVQDIKKVNTTSIPKNTLAYIDNMGDVILKLAELANNNFYDNGLRLFQHNLQIAIKNSSDFPKHKLTMPECTWLELTNSTLILTMSLTLAPNFLDNDDLPLFALRENNLDSITENSSQYVKDFKESLLELIKFVDVLRNSYVFLNLLNSLVVNVQEYRIEKSGVIDSSSKKIINLAFKHEITSNQEKQITCAEIIEIMRNKLNSQADQPHDELIADFEVVFNDNLKREYKFENSVHIIDKLMSYFAKFFPKPGTFRDTIHLFSQIVFNFSSVLTAFYKLLKTIVNSAEVLSLVSEMHTLEESLLKLKESGEIPDKWTPEMCEDFETKVKAFICIGTVLFNASTLVLEANQLIGKTEIYLDISDLIPIKIGKEFTQINYSPNHEEKIAQNSNLISSISFGEILNVRDLKNISPANFINLFAEIFNMIDELSKSIFRYWIDQKLNGQQVSKTILSDLHDKVASLVLDANRIPLEIVSISKLFYILFELDFNLDNTKFVSTMLKDLSKIYSVYAFFNDLEILGLSNATVCSHLSFIVTILSQYGQNSLVALRDFVNSLNILNIDFQSLSVHMDESMNYVGQIYSIFSVQYQSKNLITLKEISKTILNYSQNINQQVKSMLETICTRVISLECKTMQAAELLDISLEIAFLVKFFQRQNSEQDLTSLLIKMKGYLDKLMQIVRQKPMLLAFIRFMQGYSSKFNPKKEVEKVTNEKFQKSDKTVEISDYQDKDSEHYRSFFAKCHGADEIQYEKNEEEKNETEDLKFEEISKEKKDEDMIKMERTPLPVFGNFTAQYYFEYCREEWNFPGIIDLFNTFEQNMASSDVNPMINSLGKEICHKIKEYIRSIVSQLSDYVRKSYNNQQNMSNAVQEREFSRALTAIVPRVAIDSYLWVTNLIDLSMITYTIYDIMDVTESQLNPILALRSLAVRSHSLITFLRTIGFHPFDLDLKLLGSFVIFILNQRQFLTVKDDQDLNGLRKICESSSSIFSDFISISDSRRIFDVFEMVKACVSFEKGRQIALQNIKRKYQILSSILDDTEFSEIISQKSLVFRYVLSDFNRDYIGNEIMAISSIKENVAQVRNVCNALLCLQNLADLAKNVDILSPLMIQNLSNGVNSLSITSLSLILFELRYKISRLMELRTTETVSLEFSVRSLLTFFERYLQSFGTISMDDIKELPQKYNSLVKEFNDFDFTSLVDAFSKNFMFFMAFVEEMNFNDENNDFKCLLILVNEVRTIPSKTVCQKMIFALNFVKEKIDEQNFTSLVEKLTNDLKSMSLYFEIYELLMQSTSKVRNITNSTVDFPVISLKKGTEVNELNMKSDKLQSELSLFDQTALVTMTSSLFDANLAMEEKLLELRKLEKQNLEKDEEIKFLQNDIKALEESKQILLTKEEDVDEDIQADQEENDTIKIGNYEKPKYLEDSMKIHGKILNGLESASKTRKYLQNDLEFVQIKNEKSENNELPQKYESKTNSIMQSLQNWQNLE</sequence>
<feature type="compositionally biased region" description="Basic and acidic residues" evidence="2">
    <location>
        <begin position="1501"/>
        <end position="1514"/>
    </location>
</feature>
<dbReference type="SMR" id="A2DIR1"/>
<dbReference type="RefSeq" id="XP_001580660.1">
    <property type="nucleotide sequence ID" value="XM_001580610.1"/>
</dbReference>
<accession>A2DIR1</accession>
<reference evidence="3" key="2">
    <citation type="journal article" date="2007" name="Science">
        <title>Draft genome sequence of the sexually transmitted pathogen Trichomonas vaginalis.</title>
        <authorList>
            <person name="Carlton J.M."/>
            <person name="Hirt R.P."/>
            <person name="Silva J.C."/>
            <person name="Delcher A.L."/>
            <person name="Schatz M."/>
            <person name="Zhao Q."/>
            <person name="Wortman J.R."/>
            <person name="Bidwell S.L."/>
            <person name="Alsmark U.C.M."/>
            <person name="Besteiro S."/>
            <person name="Sicheritz-Ponten T."/>
            <person name="Noel C.J."/>
            <person name="Dacks J.B."/>
            <person name="Foster P.G."/>
            <person name="Simillion C."/>
            <person name="Van de Peer Y."/>
            <person name="Miranda-Saavedra D."/>
            <person name="Barton G.J."/>
            <person name="Westrop G.D."/>
            <person name="Mueller S."/>
            <person name="Dessi D."/>
            <person name="Fiori P.L."/>
            <person name="Ren Q."/>
            <person name="Paulsen I."/>
            <person name="Zhang H."/>
            <person name="Bastida-Corcuera F.D."/>
            <person name="Simoes-Barbosa A."/>
            <person name="Brown M.T."/>
            <person name="Hayes R.D."/>
            <person name="Mukherjee M."/>
            <person name="Okumura C.Y."/>
            <person name="Schneider R."/>
            <person name="Smith A.J."/>
            <person name="Vanacova S."/>
            <person name="Villalvazo M."/>
            <person name="Haas B.J."/>
            <person name="Pertea M."/>
            <person name="Feldblyum T.V."/>
            <person name="Utterback T.R."/>
            <person name="Shu C.L."/>
            <person name="Osoegawa K."/>
            <person name="de Jong P.J."/>
            <person name="Hrdy I."/>
            <person name="Horvathova L."/>
            <person name="Zubacova Z."/>
            <person name="Dolezal P."/>
            <person name="Malik S.B."/>
            <person name="Logsdon J.M. Jr."/>
            <person name="Henze K."/>
            <person name="Gupta A."/>
            <person name="Wang C.C."/>
            <person name="Dunne R.L."/>
            <person name="Upcroft J.A."/>
            <person name="Upcroft P."/>
            <person name="White O."/>
            <person name="Salzberg S.L."/>
            <person name="Tang P."/>
            <person name="Chiu C.-H."/>
            <person name="Lee Y.-S."/>
            <person name="Embley T.M."/>
            <person name="Coombs G.H."/>
            <person name="Mottram J.C."/>
            <person name="Tachezy J."/>
            <person name="Fraser-Liggett C.M."/>
            <person name="Johnson P.J."/>
        </authorList>
    </citation>
    <scope>NUCLEOTIDE SEQUENCE [LARGE SCALE GENOMIC DNA]</scope>
    <source>
        <strain evidence="3">G3</strain>
    </source>
</reference>